<dbReference type="AlphaFoldDB" id="A0A151SSF1"/>
<proteinExistence type="predicted"/>
<feature type="domain" description="Reverse transcriptase" evidence="1">
    <location>
        <begin position="46"/>
        <end position="225"/>
    </location>
</feature>
<dbReference type="Gene3D" id="3.30.70.270">
    <property type="match status" value="2"/>
</dbReference>
<dbReference type="Proteomes" id="UP000075243">
    <property type="component" value="Chromosome 11"/>
</dbReference>
<reference evidence="2 3" key="1">
    <citation type="journal article" date="2012" name="Nat. Biotechnol.">
        <title>Draft genome sequence of pigeonpea (Cajanus cajan), an orphan legume crop of resource-poor farmers.</title>
        <authorList>
            <person name="Varshney R.K."/>
            <person name="Chen W."/>
            <person name="Li Y."/>
            <person name="Bharti A.K."/>
            <person name="Saxena R.K."/>
            <person name="Schlueter J.A."/>
            <person name="Donoghue M.T."/>
            <person name="Azam S."/>
            <person name="Fan G."/>
            <person name="Whaley A.M."/>
            <person name="Farmer A.D."/>
            <person name="Sheridan J."/>
            <person name="Iwata A."/>
            <person name="Tuteja R."/>
            <person name="Penmetsa R.V."/>
            <person name="Wu W."/>
            <person name="Upadhyaya H.D."/>
            <person name="Yang S.P."/>
            <person name="Shah T."/>
            <person name="Saxena K.B."/>
            <person name="Michael T."/>
            <person name="McCombie W.R."/>
            <person name="Yang B."/>
            <person name="Zhang G."/>
            <person name="Yang H."/>
            <person name="Wang J."/>
            <person name="Spillane C."/>
            <person name="Cook D.R."/>
            <person name="May G.D."/>
            <person name="Xu X."/>
            <person name="Jackson S.A."/>
        </authorList>
    </citation>
    <scope>NUCLEOTIDE SEQUENCE [LARGE SCALE GENOMIC DNA]</scope>
    <source>
        <strain evidence="3">cv. Asha</strain>
    </source>
</reference>
<keyword evidence="3" id="KW-1185">Reference proteome</keyword>
<dbReference type="InterPro" id="IPR043502">
    <property type="entry name" value="DNA/RNA_pol_sf"/>
</dbReference>
<dbReference type="InterPro" id="IPR000477">
    <property type="entry name" value="RT_dom"/>
</dbReference>
<organism evidence="2 3">
    <name type="scientific">Cajanus cajan</name>
    <name type="common">Pigeon pea</name>
    <name type="synonym">Cajanus indicus</name>
    <dbReference type="NCBI Taxonomy" id="3821"/>
    <lineage>
        <taxon>Eukaryota</taxon>
        <taxon>Viridiplantae</taxon>
        <taxon>Streptophyta</taxon>
        <taxon>Embryophyta</taxon>
        <taxon>Tracheophyta</taxon>
        <taxon>Spermatophyta</taxon>
        <taxon>Magnoliopsida</taxon>
        <taxon>eudicotyledons</taxon>
        <taxon>Gunneridae</taxon>
        <taxon>Pentapetalae</taxon>
        <taxon>rosids</taxon>
        <taxon>fabids</taxon>
        <taxon>Fabales</taxon>
        <taxon>Fabaceae</taxon>
        <taxon>Papilionoideae</taxon>
        <taxon>50 kb inversion clade</taxon>
        <taxon>NPAAA clade</taxon>
        <taxon>indigoferoid/millettioid clade</taxon>
        <taxon>Phaseoleae</taxon>
        <taxon>Cajanus</taxon>
    </lineage>
</organism>
<sequence>MLGINPSFMCHKLSVCLEARPVAQRKRKMGVERGDVVEEEVAKLVEAKFIREVQYTTWLANVVMVKKPNGKWRMCTNYTNLNKACPKDAYPLPNIDRLVDGAAGHKIFTFLDAYSGYNQIRMHPQDEEKMAFITDSANVCYWVMPFGLKNAGATYQRLMDKIFKQQFGKNMEVYVDDMVVMSDTLAEHTFDLIEVFHQLRKHDMRLNPEKCIFGIAGGKFLGYMVSARGIEANPDKCQAIIGMRSPSNIKKVQRLAGRLTSLLRFLPCLAEIAKPIISLLKKAAKFSWSEQCEEAFRTLKQQLGSTPILAKPNCHSDMIVYLCVFHEAISVVLV</sequence>
<evidence type="ECO:0000313" key="3">
    <source>
        <dbReference type="Proteomes" id="UP000075243"/>
    </source>
</evidence>
<accession>A0A151SSF1</accession>
<dbReference type="PANTHER" id="PTHR24559">
    <property type="entry name" value="TRANSPOSON TY3-I GAG-POL POLYPROTEIN"/>
    <property type="match status" value="1"/>
</dbReference>
<dbReference type="Gramene" id="C.cajan_03856.t">
    <property type="protein sequence ID" value="C.cajan_03856.t.cds1"/>
    <property type="gene ID" value="C.cajan_03856"/>
</dbReference>
<evidence type="ECO:0000259" key="1">
    <source>
        <dbReference type="PROSITE" id="PS50878"/>
    </source>
</evidence>
<gene>
    <name evidence="2" type="ORF">KK1_003939</name>
</gene>
<dbReference type="PANTHER" id="PTHR24559:SF444">
    <property type="entry name" value="REVERSE TRANSCRIPTASE DOMAIN-CONTAINING PROTEIN"/>
    <property type="match status" value="1"/>
</dbReference>
<dbReference type="Gene3D" id="3.10.10.10">
    <property type="entry name" value="HIV Type 1 Reverse Transcriptase, subunit A, domain 1"/>
    <property type="match status" value="1"/>
</dbReference>
<evidence type="ECO:0000313" key="2">
    <source>
        <dbReference type="EMBL" id="KYP57672.1"/>
    </source>
</evidence>
<dbReference type="PROSITE" id="PS50878">
    <property type="entry name" value="RT_POL"/>
    <property type="match status" value="1"/>
</dbReference>
<dbReference type="FunFam" id="3.30.70.270:FF:000020">
    <property type="entry name" value="Transposon Tf2-6 polyprotein-like Protein"/>
    <property type="match status" value="1"/>
</dbReference>
<dbReference type="Pfam" id="PF00078">
    <property type="entry name" value="RVT_1"/>
    <property type="match status" value="1"/>
</dbReference>
<protein>
    <submittedName>
        <fullName evidence="2">Transposon Ty3-G Gag-Pol polyprotein</fullName>
    </submittedName>
</protein>
<name>A0A151SSF1_CAJCA</name>
<dbReference type="InterPro" id="IPR053134">
    <property type="entry name" value="RNA-dir_DNA_polymerase"/>
</dbReference>
<dbReference type="EMBL" id="CM003613">
    <property type="protein sequence ID" value="KYP57672.1"/>
    <property type="molecule type" value="Genomic_DNA"/>
</dbReference>
<dbReference type="InterPro" id="IPR043128">
    <property type="entry name" value="Rev_trsase/Diguanyl_cyclase"/>
</dbReference>
<dbReference type="CDD" id="cd01647">
    <property type="entry name" value="RT_LTR"/>
    <property type="match status" value="1"/>
</dbReference>
<dbReference type="SUPFAM" id="SSF56672">
    <property type="entry name" value="DNA/RNA polymerases"/>
    <property type="match status" value="1"/>
</dbReference>